<dbReference type="Proteomes" id="UP000002630">
    <property type="component" value="Linkage Group LG11"/>
</dbReference>
<feature type="region of interest" description="Disordered" evidence="1">
    <location>
        <begin position="346"/>
        <end position="384"/>
    </location>
</feature>
<protein>
    <submittedName>
        <fullName evidence="2">Uncharacterized protein</fullName>
    </submittedName>
</protein>
<organism evidence="2 3">
    <name type="scientific">Ectocarpus siliculosus</name>
    <name type="common">Brown alga</name>
    <name type="synonym">Conferva siliculosa</name>
    <dbReference type="NCBI Taxonomy" id="2880"/>
    <lineage>
        <taxon>Eukaryota</taxon>
        <taxon>Sar</taxon>
        <taxon>Stramenopiles</taxon>
        <taxon>Ochrophyta</taxon>
        <taxon>PX clade</taxon>
        <taxon>Phaeophyceae</taxon>
        <taxon>Ectocarpales</taxon>
        <taxon>Ectocarpaceae</taxon>
        <taxon>Ectocarpus</taxon>
    </lineage>
</organism>
<dbReference type="AlphaFoldDB" id="D8LEH6"/>
<proteinExistence type="predicted"/>
<gene>
    <name evidence="2" type="ORF">Esi_0131_0035</name>
</gene>
<feature type="region of interest" description="Disordered" evidence="1">
    <location>
        <begin position="179"/>
        <end position="270"/>
    </location>
</feature>
<evidence type="ECO:0000256" key="1">
    <source>
        <dbReference type="SAM" id="MobiDB-lite"/>
    </source>
</evidence>
<feature type="compositionally biased region" description="Low complexity" evidence="1">
    <location>
        <begin position="25"/>
        <end position="73"/>
    </location>
</feature>
<feature type="compositionally biased region" description="Basic and acidic residues" evidence="1">
    <location>
        <begin position="248"/>
        <end position="260"/>
    </location>
</feature>
<feature type="compositionally biased region" description="Low complexity" evidence="1">
    <location>
        <begin position="124"/>
        <end position="133"/>
    </location>
</feature>
<keyword evidence="3" id="KW-1185">Reference proteome</keyword>
<accession>D8LEH6</accession>
<feature type="compositionally biased region" description="Polar residues" evidence="1">
    <location>
        <begin position="74"/>
        <end position="89"/>
    </location>
</feature>
<name>D8LEH6_ECTSI</name>
<feature type="region of interest" description="Disordered" evidence="1">
    <location>
        <begin position="124"/>
        <end position="146"/>
    </location>
</feature>
<dbReference type="InParanoid" id="D8LEH6"/>
<feature type="compositionally biased region" description="Low complexity" evidence="1">
    <location>
        <begin position="352"/>
        <end position="365"/>
    </location>
</feature>
<dbReference type="EMBL" id="FN647946">
    <property type="protein sequence ID" value="CBN80219.1"/>
    <property type="molecule type" value="Genomic_DNA"/>
</dbReference>
<evidence type="ECO:0000313" key="3">
    <source>
        <dbReference type="Proteomes" id="UP000002630"/>
    </source>
</evidence>
<reference evidence="2 3" key="1">
    <citation type="journal article" date="2010" name="Nature">
        <title>The Ectocarpus genome and the independent evolution of multicellularity in brown algae.</title>
        <authorList>
            <person name="Cock J.M."/>
            <person name="Sterck L."/>
            <person name="Rouze P."/>
            <person name="Scornet D."/>
            <person name="Allen A.E."/>
            <person name="Amoutzias G."/>
            <person name="Anthouard V."/>
            <person name="Artiguenave F."/>
            <person name="Aury J.M."/>
            <person name="Badger J.H."/>
            <person name="Beszteri B."/>
            <person name="Billiau K."/>
            <person name="Bonnet E."/>
            <person name="Bothwell J.H."/>
            <person name="Bowler C."/>
            <person name="Boyen C."/>
            <person name="Brownlee C."/>
            <person name="Carrano C.J."/>
            <person name="Charrier B."/>
            <person name="Cho G.Y."/>
            <person name="Coelho S.M."/>
            <person name="Collen J."/>
            <person name="Corre E."/>
            <person name="Da Silva C."/>
            <person name="Delage L."/>
            <person name="Delaroque N."/>
            <person name="Dittami S.M."/>
            <person name="Doulbeau S."/>
            <person name="Elias M."/>
            <person name="Farnham G."/>
            <person name="Gachon C.M."/>
            <person name="Gschloessl B."/>
            <person name="Heesch S."/>
            <person name="Jabbari K."/>
            <person name="Jubin C."/>
            <person name="Kawai H."/>
            <person name="Kimura K."/>
            <person name="Kloareg B."/>
            <person name="Kupper F.C."/>
            <person name="Lang D."/>
            <person name="Le Bail A."/>
            <person name="Leblanc C."/>
            <person name="Lerouge P."/>
            <person name="Lohr M."/>
            <person name="Lopez P.J."/>
            <person name="Martens C."/>
            <person name="Maumus F."/>
            <person name="Michel G."/>
            <person name="Miranda-Saavedra D."/>
            <person name="Morales J."/>
            <person name="Moreau H."/>
            <person name="Motomura T."/>
            <person name="Nagasato C."/>
            <person name="Napoli C.A."/>
            <person name="Nelson D.R."/>
            <person name="Nyvall-Collen P."/>
            <person name="Peters A.F."/>
            <person name="Pommier C."/>
            <person name="Potin P."/>
            <person name="Poulain J."/>
            <person name="Quesneville H."/>
            <person name="Read B."/>
            <person name="Rensing S.A."/>
            <person name="Ritter A."/>
            <person name="Rousvoal S."/>
            <person name="Samanta M."/>
            <person name="Samson G."/>
            <person name="Schroeder D.C."/>
            <person name="Segurens B."/>
            <person name="Strittmatter M."/>
            <person name="Tonon T."/>
            <person name="Tregear J.W."/>
            <person name="Valentin K."/>
            <person name="von Dassow P."/>
            <person name="Yamagishi T."/>
            <person name="Van de Peer Y."/>
            <person name="Wincker P."/>
        </authorList>
    </citation>
    <scope>NUCLEOTIDE SEQUENCE [LARGE SCALE GENOMIC DNA]</scope>
    <source>
        <strain evidence="3">Ec32 / CCAP1310/4</strain>
    </source>
</reference>
<sequence>MSSSSSSSFNDSWRDAVSRSKSRRSSSSAASSKSTTSTASQTKAKIADTAAAAATADATAAPPSYATTSAKPTVATTRQTQPQANQRFSQYLARFNMSPSPAVARAPAGAKTTRASGWAAAASSTGSFCCAGPPHRRGPRRPPPACRRRAEEAWAPAAITSSARSFCCAERARRLAKTILPAGRRRRPSEGRPPACRAPRPPVDPPTRAKPARKLTVGALAPAATPARSPTRGTPESFSASKLLRAKAAKEKEQHQHQHQEEDEEEDERRNFFRDPRLEATLALIRSGQAFCQERHIVVDFVRRAKPTTVGLGKAELQPMDDLTRHALLLTDAALYLLEVEMLPPVPPRSPSPGQGHPPSQAGSPESTERGSFPRSPNVVGPGARGGGGMIAAVVVEKAKVKSIKLMDRLQPSELLKVSLPFREVTLRNGDVVAKRGCGIVLHTSVEGREGNLWLKCRSNQDRGALVEALVPWFETNSPTRKELNVQQVPESPMARQLARLNAAGGSDVMRRKDTDCLIS</sequence>
<dbReference type="OrthoDB" id="10675883at2759"/>
<dbReference type="EMBL" id="FN649736">
    <property type="protein sequence ID" value="CBN80219.1"/>
    <property type="molecule type" value="Genomic_DNA"/>
</dbReference>
<feature type="compositionally biased region" description="Low complexity" evidence="1">
    <location>
        <begin position="215"/>
        <end position="243"/>
    </location>
</feature>
<evidence type="ECO:0000313" key="2">
    <source>
        <dbReference type="EMBL" id="CBN80219.1"/>
    </source>
</evidence>
<feature type="region of interest" description="Disordered" evidence="1">
    <location>
        <begin position="1"/>
        <end position="90"/>
    </location>
</feature>